<sequence>MMKKIITVVFMLIFISGCTNQNLPQETIITNTPGIDSNIEVIENDPEVMGTYILYYDGEKGSSGIIVVLGPSSELTMLIPKVNNVLQSYEGTYTAVDGILSFAMLEIPTSPSGWFGHRNFEYEFDGENILLTHTDKSNDRNEKSYFSLNYVDTLKMVEVK</sequence>
<reference evidence="1" key="1">
    <citation type="submission" date="2019-08" db="EMBL/GenBank/DDBJ databases">
        <authorList>
            <person name="Kucharzyk K."/>
            <person name="Murdoch R.W."/>
            <person name="Higgins S."/>
            <person name="Loffler F."/>
        </authorList>
    </citation>
    <scope>NUCLEOTIDE SEQUENCE</scope>
</reference>
<dbReference type="EMBL" id="VSSQ01073832">
    <property type="protein sequence ID" value="MPN24846.1"/>
    <property type="molecule type" value="Genomic_DNA"/>
</dbReference>
<dbReference type="PROSITE" id="PS51257">
    <property type="entry name" value="PROKAR_LIPOPROTEIN"/>
    <property type="match status" value="1"/>
</dbReference>
<name>A0A645GFB4_9ZZZZ</name>
<comment type="caution">
    <text evidence="1">The sequence shown here is derived from an EMBL/GenBank/DDBJ whole genome shotgun (WGS) entry which is preliminary data.</text>
</comment>
<organism evidence="1">
    <name type="scientific">bioreactor metagenome</name>
    <dbReference type="NCBI Taxonomy" id="1076179"/>
    <lineage>
        <taxon>unclassified sequences</taxon>
        <taxon>metagenomes</taxon>
        <taxon>ecological metagenomes</taxon>
    </lineage>
</organism>
<proteinExistence type="predicted"/>
<dbReference type="AlphaFoldDB" id="A0A645GFB4"/>
<accession>A0A645GFB4</accession>
<gene>
    <name evidence="1" type="ORF">SDC9_172251</name>
</gene>
<protein>
    <submittedName>
        <fullName evidence="1">Uncharacterized protein</fullName>
    </submittedName>
</protein>
<evidence type="ECO:0000313" key="1">
    <source>
        <dbReference type="EMBL" id="MPN24846.1"/>
    </source>
</evidence>